<dbReference type="InterPro" id="IPR005135">
    <property type="entry name" value="Endo/exonuclease/phosphatase"/>
</dbReference>
<dbReference type="GO" id="GO:0003824">
    <property type="term" value="F:catalytic activity"/>
    <property type="evidence" value="ECO:0007669"/>
    <property type="project" value="InterPro"/>
</dbReference>
<evidence type="ECO:0000313" key="3">
    <source>
        <dbReference type="Proteomes" id="UP001314205"/>
    </source>
</evidence>
<dbReference type="SUPFAM" id="SSF56219">
    <property type="entry name" value="DNase I-like"/>
    <property type="match status" value="1"/>
</dbReference>
<dbReference type="EMBL" id="CAVLGL010000068">
    <property type="protein sequence ID" value="CAK1584764.1"/>
    <property type="molecule type" value="Genomic_DNA"/>
</dbReference>
<dbReference type="PROSITE" id="PS50878">
    <property type="entry name" value="RT_POL"/>
    <property type="match status" value="1"/>
</dbReference>
<dbReference type="GO" id="GO:0071897">
    <property type="term" value="P:DNA biosynthetic process"/>
    <property type="evidence" value="ECO:0007669"/>
    <property type="project" value="UniProtKB-ARBA"/>
</dbReference>
<evidence type="ECO:0000259" key="1">
    <source>
        <dbReference type="PROSITE" id="PS50878"/>
    </source>
</evidence>
<dbReference type="InterPro" id="IPR036691">
    <property type="entry name" value="Endo/exonu/phosph_ase_sf"/>
</dbReference>
<gene>
    <name evidence="2" type="ORF">PARMNEM_LOCUS5941</name>
</gene>
<accession>A0AAV1KR79</accession>
<dbReference type="CDD" id="cd01650">
    <property type="entry name" value="RT_nLTR_like"/>
    <property type="match status" value="1"/>
</dbReference>
<feature type="domain" description="Reverse transcriptase" evidence="1">
    <location>
        <begin position="507"/>
        <end position="781"/>
    </location>
</feature>
<comment type="caution">
    <text evidence="2">The sequence shown here is derived from an EMBL/GenBank/DDBJ whole genome shotgun (WGS) entry which is preliminary data.</text>
</comment>
<dbReference type="InterPro" id="IPR043502">
    <property type="entry name" value="DNA/RNA_pol_sf"/>
</dbReference>
<dbReference type="InterPro" id="IPR000477">
    <property type="entry name" value="RT_dom"/>
</dbReference>
<dbReference type="Gene3D" id="3.60.10.10">
    <property type="entry name" value="Endonuclease/exonuclease/phosphatase"/>
    <property type="match status" value="1"/>
</dbReference>
<dbReference type="AlphaFoldDB" id="A0AAV1KR79"/>
<name>A0AAV1KR79_9NEOP</name>
<protein>
    <recommendedName>
        <fullName evidence="1">Reverse transcriptase domain-containing protein</fullName>
    </recommendedName>
</protein>
<sequence>MHSTAKFTSFNCKSVKRSLECVRHLCETSDVLALQETWLLPDDITFLGGIHQDFSYTGKSAVDTSAGILTGRPYGGVALLWRNNAFDCVSVIECSSVRLTAIKVFHSDRTYIIFSVYMPTDSVDNLIEFTSCMSEISAIIENENVDTVFALGDFNSHPGTLFHNELINFCTDQQLICVDLEVLPADSFTYTSDAHGCRRWLDHCVVTEAARRSVIDCRVLYDTYWSDHVPLLVECNINLLREKNVISYFCNNKIIWGDRNNNQIETYKKLCHSKLKDVNFPQEFKSCCNDICINDNHKLILDTMYGNIVTILRESAQNSYNNKKNRKYVAGWNKYVRSAHGEARLAFQTWVLYGKPSSGYYYNKMCETRRDFKSKLKWCQNNAEQLKMDKIASSHSLKKFKEFWKLTNKLSPKSSLPANIQGQSQPGDIANLFKDHFKVESPRGPSSRVIDSERLGRSCIRISPKEVSEVINSMTRGKSPGHDGLSIEHLVHAGAHLPRVLAMFLSLCIAHQYLPTDLMKTIVVPILKNRTGDTSDLNNYRPISLATIIAKVLDSLLDRQLRKHIHLHDAQFGFKPGLSTESAILCLKQTVRYYTDRKTPVYACFLDLSKAFDLVSYDILWRKLQKETNLPQEIISVFKYWYSNQINYVRWGSSFSERYGLECGVRQGGLSSPTLFNLYINQLIVELSSTKVGCSIDGICINNISYADDMVLLSPTIGALRRLLGICESYAKTHGLKYNVTKSELMVFNSGTKRQLTMPTVKLCDSPLKRVVKFKYLGHWVTEDLNDDLDIERERRALAVRCNMLARRFARCTKEVKVTLFKAYCQCFYTCNLWVRYTQRAYNVLRVQYNNAFRVLLGLPRYCSASAMFAEAHTDGFHAIIRKRSASLLSRLRNSTNSILNTLADRWDSAIMRHWLSLHVKLNK</sequence>
<dbReference type="Pfam" id="PF00078">
    <property type="entry name" value="RVT_1"/>
    <property type="match status" value="1"/>
</dbReference>
<evidence type="ECO:0000313" key="2">
    <source>
        <dbReference type="EMBL" id="CAK1584764.1"/>
    </source>
</evidence>
<organism evidence="2 3">
    <name type="scientific">Parnassius mnemosyne</name>
    <name type="common">clouded apollo</name>
    <dbReference type="NCBI Taxonomy" id="213953"/>
    <lineage>
        <taxon>Eukaryota</taxon>
        <taxon>Metazoa</taxon>
        <taxon>Ecdysozoa</taxon>
        <taxon>Arthropoda</taxon>
        <taxon>Hexapoda</taxon>
        <taxon>Insecta</taxon>
        <taxon>Pterygota</taxon>
        <taxon>Neoptera</taxon>
        <taxon>Endopterygota</taxon>
        <taxon>Lepidoptera</taxon>
        <taxon>Glossata</taxon>
        <taxon>Ditrysia</taxon>
        <taxon>Papilionoidea</taxon>
        <taxon>Papilionidae</taxon>
        <taxon>Parnassiinae</taxon>
        <taxon>Parnassini</taxon>
        <taxon>Parnassius</taxon>
        <taxon>Driopa</taxon>
    </lineage>
</organism>
<dbReference type="PANTHER" id="PTHR19446">
    <property type="entry name" value="REVERSE TRANSCRIPTASES"/>
    <property type="match status" value="1"/>
</dbReference>
<dbReference type="Pfam" id="PF03372">
    <property type="entry name" value="Exo_endo_phos"/>
    <property type="match status" value="1"/>
</dbReference>
<keyword evidence="3" id="KW-1185">Reference proteome</keyword>
<reference evidence="2 3" key="1">
    <citation type="submission" date="2023-11" db="EMBL/GenBank/DDBJ databases">
        <authorList>
            <person name="Hedman E."/>
            <person name="Englund M."/>
            <person name="Stromberg M."/>
            <person name="Nyberg Akerstrom W."/>
            <person name="Nylinder S."/>
            <person name="Jareborg N."/>
            <person name="Kallberg Y."/>
            <person name="Kronander E."/>
        </authorList>
    </citation>
    <scope>NUCLEOTIDE SEQUENCE [LARGE SCALE GENOMIC DNA]</scope>
</reference>
<dbReference type="Proteomes" id="UP001314205">
    <property type="component" value="Unassembled WGS sequence"/>
</dbReference>
<proteinExistence type="predicted"/>
<dbReference type="SUPFAM" id="SSF56672">
    <property type="entry name" value="DNA/RNA polymerases"/>
    <property type="match status" value="1"/>
</dbReference>